<feature type="region of interest" description="Disordered" evidence="2">
    <location>
        <begin position="1"/>
        <end position="21"/>
    </location>
</feature>
<evidence type="ECO:0000313" key="3">
    <source>
        <dbReference type="EMBL" id="MBM3092214.1"/>
    </source>
</evidence>
<sequence length="679" mass="76208">MPVRLNQKPSVKFSGVNPASRERSWLDGPYGAHSWKIKSGAGEVDSQVVHFDVKMADGRSLIEHVELYATAKEFVFWIREGIYTRLDSTQRHMQYANTVKSICYAMTSRNISSFAMLTREDIDEMTEQASFGRDQLSNVSKVVKANLDGFQEWADVPEHLMLNGGFNKKAFRRELGLPESWSKKEVNQAFAAASARLNNKLLAPVAKAPLVPVTEQNVSTVAMTFEAVHLLRHFIEAPTISFRPYLEGAGKRALSLGRESKRTPIPPPELALKLMEESARVVATDAERVASSYQEVLKSVGMGKDLPPLKFDALLPSIQRVFCACYILICSFTARRTSETMRTPRDCLAGTDDYGWWMKVYIAKTQRDYTWIPVPKIVELAVRTLQSFTSEIFDEKQKLISYYNPTVGTYVSPRIHANINEFAGSVGATQYVDTKKVPRNWHWVTRQFRRFFAVLFHYRYKGKIETLAHHLRHFDLEVTNDYVTLDPDNARVWAEEAWNFQIGIARSVASGETTYVGPLAEQLKKLAARLRRKFGEIRIVTESMAKMLAGTMGRNQLVLSPKLWVTCACPRTRSGCARAACQKLNGSDTDIGPNFAAAGPHVCPGCPFAIFDSDNLSFIDQELEFLSHTANAQGEANTIFGELQRANVVVLSQYRDKLKAAAESEPSSREAFHGSEAAT</sequence>
<dbReference type="Proteomes" id="UP000744980">
    <property type="component" value="Unassembled WGS sequence"/>
</dbReference>
<dbReference type="RefSeq" id="WP_203528181.1">
    <property type="nucleotide sequence ID" value="NZ_CP083370.1"/>
</dbReference>
<proteinExistence type="predicted"/>
<protein>
    <recommendedName>
        <fullName evidence="5">Integrase</fullName>
    </recommendedName>
</protein>
<organism evidence="3 4">
    <name type="scientific">Ensifer canadensis</name>
    <dbReference type="NCBI Taxonomy" id="555315"/>
    <lineage>
        <taxon>Bacteria</taxon>
        <taxon>Pseudomonadati</taxon>
        <taxon>Pseudomonadota</taxon>
        <taxon>Alphaproteobacteria</taxon>
        <taxon>Hyphomicrobiales</taxon>
        <taxon>Rhizobiaceae</taxon>
        <taxon>Sinorhizobium/Ensifer group</taxon>
        <taxon>Ensifer</taxon>
    </lineage>
</organism>
<dbReference type="Gene3D" id="1.10.443.10">
    <property type="entry name" value="Intergrase catalytic core"/>
    <property type="match status" value="1"/>
</dbReference>
<comment type="caution">
    <text evidence="3">The sequence shown here is derived from an EMBL/GenBank/DDBJ whole genome shotgun (WGS) entry which is preliminary data.</text>
</comment>
<gene>
    <name evidence="3" type="ORF">GFB56_15515</name>
</gene>
<reference evidence="3 4" key="1">
    <citation type="submission" date="2020-01" db="EMBL/GenBank/DDBJ databases">
        <title>Draft genome assembly of Ensifer adhaerens T173.</title>
        <authorList>
            <person name="Craig J.E."/>
            <person name="Stinchcombe J.R."/>
        </authorList>
    </citation>
    <scope>NUCLEOTIDE SEQUENCE [LARGE SCALE GENOMIC DNA]</scope>
    <source>
        <strain evidence="3 4">T173</strain>
    </source>
</reference>
<dbReference type="SUPFAM" id="SSF56349">
    <property type="entry name" value="DNA breaking-rejoining enzymes"/>
    <property type="match status" value="1"/>
</dbReference>
<keyword evidence="1" id="KW-0233">DNA recombination</keyword>
<dbReference type="AlphaFoldDB" id="A0AAW4FM25"/>
<dbReference type="InterPro" id="IPR013762">
    <property type="entry name" value="Integrase-like_cat_sf"/>
</dbReference>
<dbReference type="EMBL" id="WXFA01000008">
    <property type="protein sequence ID" value="MBM3092214.1"/>
    <property type="molecule type" value="Genomic_DNA"/>
</dbReference>
<accession>A0AAW4FM25</accession>
<keyword evidence="4" id="KW-1185">Reference proteome</keyword>
<dbReference type="InterPro" id="IPR011010">
    <property type="entry name" value="DNA_brk_join_enz"/>
</dbReference>
<evidence type="ECO:0000313" key="4">
    <source>
        <dbReference type="Proteomes" id="UP000744980"/>
    </source>
</evidence>
<name>A0AAW4FM25_9HYPH</name>
<dbReference type="GO" id="GO:0003677">
    <property type="term" value="F:DNA binding"/>
    <property type="evidence" value="ECO:0007669"/>
    <property type="project" value="InterPro"/>
</dbReference>
<dbReference type="GO" id="GO:0006310">
    <property type="term" value="P:DNA recombination"/>
    <property type="evidence" value="ECO:0007669"/>
    <property type="project" value="UniProtKB-KW"/>
</dbReference>
<evidence type="ECO:0008006" key="5">
    <source>
        <dbReference type="Google" id="ProtNLM"/>
    </source>
</evidence>
<evidence type="ECO:0000256" key="1">
    <source>
        <dbReference type="ARBA" id="ARBA00023172"/>
    </source>
</evidence>
<dbReference type="GO" id="GO:0015074">
    <property type="term" value="P:DNA integration"/>
    <property type="evidence" value="ECO:0007669"/>
    <property type="project" value="InterPro"/>
</dbReference>
<evidence type="ECO:0000256" key="2">
    <source>
        <dbReference type="SAM" id="MobiDB-lite"/>
    </source>
</evidence>